<gene>
    <name evidence="1" type="ORF">F6X53_22750</name>
</gene>
<proteinExistence type="predicted"/>
<evidence type="ECO:0000313" key="1">
    <source>
        <dbReference type="EMBL" id="KAB1076526.1"/>
    </source>
</evidence>
<sequence length="73" mass="7829">MTRPDNAFSTIPDFAQPPRDLIQESRAARRVIPIHTPPDPEALLSALERAAAAQSLSEVRAIAKAALALAGER</sequence>
<reference evidence="1 2" key="1">
    <citation type="submission" date="2019-09" db="EMBL/GenBank/DDBJ databases">
        <title>YIM 48816 draft genome.</title>
        <authorList>
            <person name="Jiang L."/>
        </authorList>
    </citation>
    <scope>NUCLEOTIDE SEQUENCE [LARGE SCALE GENOMIC DNA]</scope>
    <source>
        <strain evidence="1 2">YIM 48816</strain>
    </source>
</reference>
<keyword evidence="2" id="KW-1185">Reference proteome</keyword>
<comment type="caution">
    <text evidence="1">The sequence shown here is derived from an EMBL/GenBank/DDBJ whole genome shotgun (WGS) entry which is preliminary data.</text>
</comment>
<accession>A0A6L3SWJ4</accession>
<dbReference type="RefSeq" id="WP_151002644.1">
    <property type="nucleotide sequence ID" value="NZ_BPQY01000383.1"/>
</dbReference>
<evidence type="ECO:0000313" key="2">
    <source>
        <dbReference type="Proteomes" id="UP000474159"/>
    </source>
</evidence>
<protein>
    <submittedName>
        <fullName evidence="1">Uncharacterized protein</fullName>
    </submittedName>
</protein>
<name>A0A6L3SWJ4_9HYPH</name>
<dbReference type="AlphaFoldDB" id="A0A6L3SWJ4"/>
<dbReference type="EMBL" id="VZZK01000029">
    <property type="protein sequence ID" value="KAB1076526.1"/>
    <property type="molecule type" value="Genomic_DNA"/>
</dbReference>
<organism evidence="1 2">
    <name type="scientific">Methylobacterium soli</name>
    <dbReference type="NCBI Taxonomy" id="553447"/>
    <lineage>
        <taxon>Bacteria</taxon>
        <taxon>Pseudomonadati</taxon>
        <taxon>Pseudomonadota</taxon>
        <taxon>Alphaproteobacteria</taxon>
        <taxon>Hyphomicrobiales</taxon>
        <taxon>Methylobacteriaceae</taxon>
        <taxon>Methylobacterium</taxon>
    </lineage>
</organism>
<dbReference type="Proteomes" id="UP000474159">
    <property type="component" value="Unassembled WGS sequence"/>
</dbReference>